<keyword evidence="9" id="KW-1185">Reference proteome</keyword>
<keyword evidence="4 6" id="KW-1133">Transmembrane helix</keyword>
<dbReference type="SUPFAM" id="SSF103473">
    <property type="entry name" value="MFS general substrate transporter"/>
    <property type="match status" value="1"/>
</dbReference>
<organism evidence="8 9">
    <name type="scientific">Roseiarcus fermentans</name>
    <dbReference type="NCBI Taxonomy" id="1473586"/>
    <lineage>
        <taxon>Bacteria</taxon>
        <taxon>Pseudomonadati</taxon>
        <taxon>Pseudomonadota</taxon>
        <taxon>Alphaproteobacteria</taxon>
        <taxon>Hyphomicrobiales</taxon>
        <taxon>Roseiarcaceae</taxon>
        <taxon>Roseiarcus</taxon>
    </lineage>
</organism>
<evidence type="ECO:0000256" key="5">
    <source>
        <dbReference type="ARBA" id="ARBA00023136"/>
    </source>
</evidence>
<feature type="transmembrane region" description="Helical" evidence="6">
    <location>
        <begin position="85"/>
        <end position="107"/>
    </location>
</feature>
<evidence type="ECO:0000256" key="1">
    <source>
        <dbReference type="ARBA" id="ARBA00004141"/>
    </source>
</evidence>
<feature type="transmembrane region" description="Helical" evidence="6">
    <location>
        <begin position="15"/>
        <end position="33"/>
    </location>
</feature>
<name>A0A366EV32_9HYPH</name>
<evidence type="ECO:0000313" key="8">
    <source>
        <dbReference type="EMBL" id="RBP06247.1"/>
    </source>
</evidence>
<feature type="transmembrane region" description="Helical" evidence="6">
    <location>
        <begin position="368"/>
        <end position="386"/>
    </location>
</feature>
<proteinExistence type="predicted"/>
<dbReference type="Proteomes" id="UP000253529">
    <property type="component" value="Unassembled WGS sequence"/>
</dbReference>
<evidence type="ECO:0000256" key="3">
    <source>
        <dbReference type="ARBA" id="ARBA00022692"/>
    </source>
</evidence>
<dbReference type="OrthoDB" id="9773957at2"/>
<dbReference type="InterPro" id="IPR036259">
    <property type="entry name" value="MFS_trans_sf"/>
</dbReference>
<feature type="transmembrane region" description="Helical" evidence="6">
    <location>
        <begin position="321"/>
        <end position="339"/>
    </location>
</feature>
<protein>
    <submittedName>
        <fullName evidence="8">D-galactonate transporter</fullName>
    </submittedName>
</protein>
<feature type="transmembrane region" description="Helical" evidence="6">
    <location>
        <begin position="281"/>
        <end position="309"/>
    </location>
</feature>
<reference evidence="8 9" key="1">
    <citation type="submission" date="2018-06" db="EMBL/GenBank/DDBJ databases">
        <title>Genomic Encyclopedia of Type Strains, Phase IV (KMG-IV): sequencing the most valuable type-strain genomes for metagenomic binning, comparative biology and taxonomic classification.</title>
        <authorList>
            <person name="Goeker M."/>
        </authorList>
    </citation>
    <scope>NUCLEOTIDE SEQUENCE [LARGE SCALE GENOMIC DNA]</scope>
    <source>
        <strain evidence="8 9">DSM 24875</strain>
    </source>
</reference>
<dbReference type="FunFam" id="1.20.1250.20:FF:000018">
    <property type="entry name" value="MFS transporter permease"/>
    <property type="match status" value="1"/>
</dbReference>
<feature type="domain" description="Major facilitator superfamily (MFS) profile" evidence="7">
    <location>
        <begin position="19"/>
        <end position="433"/>
    </location>
</feature>
<dbReference type="Gene3D" id="1.20.1250.20">
    <property type="entry name" value="MFS general substrate transporter like domains"/>
    <property type="match status" value="2"/>
</dbReference>
<dbReference type="InterPro" id="IPR011701">
    <property type="entry name" value="MFS"/>
</dbReference>
<dbReference type="Pfam" id="PF07690">
    <property type="entry name" value="MFS_1"/>
    <property type="match status" value="1"/>
</dbReference>
<evidence type="ECO:0000256" key="6">
    <source>
        <dbReference type="SAM" id="Phobius"/>
    </source>
</evidence>
<feature type="transmembrane region" description="Helical" evidence="6">
    <location>
        <begin position="186"/>
        <end position="208"/>
    </location>
</feature>
<keyword evidence="2" id="KW-0813">Transport</keyword>
<accession>A0A366EV32</accession>
<evidence type="ECO:0000259" key="7">
    <source>
        <dbReference type="PROSITE" id="PS50850"/>
    </source>
</evidence>
<keyword evidence="3 6" id="KW-0812">Transmembrane</keyword>
<dbReference type="GO" id="GO:0016020">
    <property type="term" value="C:membrane"/>
    <property type="evidence" value="ECO:0007669"/>
    <property type="project" value="UniProtKB-SubCell"/>
</dbReference>
<dbReference type="AlphaFoldDB" id="A0A366EV32"/>
<dbReference type="GO" id="GO:0022857">
    <property type="term" value="F:transmembrane transporter activity"/>
    <property type="evidence" value="ECO:0007669"/>
    <property type="project" value="InterPro"/>
</dbReference>
<dbReference type="CDD" id="cd17319">
    <property type="entry name" value="MFS_ExuT_GudP_like"/>
    <property type="match status" value="1"/>
</dbReference>
<evidence type="ECO:0000256" key="2">
    <source>
        <dbReference type="ARBA" id="ARBA00022448"/>
    </source>
</evidence>
<dbReference type="PANTHER" id="PTHR43791">
    <property type="entry name" value="PERMEASE-RELATED"/>
    <property type="match status" value="1"/>
</dbReference>
<comment type="caution">
    <text evidence="8">The sequence shown here is derived from an EMBL/GenBank/DDBJ whole genome shotgun (WGS) entry which is preliminary data.</text>
</comment>
<evidence type="ECO:0000256" key="4">
    <source>
        <dbReference type="ARBA" id="ARBA00022989"/>
    </source>
</evidence>
<feature type="transmembrane region" description="Helical" evidence="6">
    <location>
        <begin position="152"/>
        <end position="174"/>
    </location>
</feature>
<dbReference type="PROSITE" id="PS50850">
    <property type="entry name" value="MFS"/>
    <property type="match status" value="1"/>
</dbReference>
<sequence>MAEADAIEARTLGRVARRFIPFLVLCYFVAYLDRVNVGFAKLTMDADLGLSETAFGFGAGVFFLAYFLFEVPSNIIMDKVGARVWIARIMLSWGVISGMMAFIPQIAAATTLSAEHTFYLLRVLLGFAEAGFFPGIIFFLTLWFPASHRARIVGYFMAAIPLSSALGSPVSAWALGLNGLMSLRGWQWLFIIEALPSIVLAFVVFWYLTDRPADATWLDPRERAWLQRRLALEDQRREHVSPKSALASLADPRVLALSLVYFGAVACLYGVGFWLPTIVKGFGLTIAMTGWVNAIPYAVGFVGMVWWGLRSDREGERTMHLAVALALAAIGVGSSAFLADPTFKMIALTVGAFGVFASLPIFWTLPTAFLAGAAVAPGIAAINSIGNLSGYFGPFVIGWIKDATGGFVWGLVSIAACAVVALGITLALGHDPHLERAPEAAE</sequence>
<feature type="transmembrane region" description="Helical" evidence="6">
    <location>
        <begin position="119"/>
        <end position="140"/>
    </location>
</feature>
<dbReference type="PANTHER" id="PTHR43791:SF36">
    <property type="entry name" value="TRANSPORTER, PUTATIVE (AFU_ORTHOLOGUE AFUA_6G08340)-RELATED"/>
    <property type="match status" value="1"/>
</dbReference>
<keyword evidence="5 6" id="KW-0472">Membrane</keyword>
<dbReference type="RefSeq" id="WP_113891668.1">
    <property type="nucleotide sequence ID" value="NZ_QNRK01000032.1"/>
</dbReference>
<feature type="transmembrane region" description="Helical" evidence="6">
    <location>
        <begin position="254"/>
        <end position="275"/>
    </location>
</feature>
<feature type="transmembrane region" description="Helical" evidence="6">
    <location>
        <begin position="406"/>
        <end position="428"/>
    </location>
</feature>
<comment type="subcellular location">
    <subcellularLocation>
        <location evidence="1">Membrane</location>
        <topology evidence="1">Multi-pass membrane protein</topology>
    </subcellularLocation>
</comment>
<feature type="transmembrane region" description="Helical" evidence="6">
    <location>
        <begin position="53"/>
        <end position="73"/>
    </location>
</feature>
<dbReference type="InterPro" id="IPR020846">
    <property type="entry name" value="MFS_dom"/>
</dbReference>
<dbReference type="EMBL" id="QNRK01000032">
    <property type="protein sequence ID" value="RBP06247.1"/>
    <property type="molecule type" value="Genomic_DNA"/>
</dbReference>
<evidence type="ECO:0000313" key="9">
    <source>
        <dbReference type="Proteomes" id="UP000253529"/>
    </source>
</evidence>
<gene>
    <name evidence="8" type="ORF">DFR50_13225</name>
</gene>